<dbReference type="KEGG" id="tng:GSTEN00037326G001"/>
<dbReference type="EMBL" id="CAAE01019425">
    <property type="protein sequence ID" value="CAG13982.1"/>
    <property type="molecule type" value="Genomic_DNA"/>
</dbReference>
<accession>Q4RCA1</accession>
<organism evidence="1">
    <name type="scientific">Tetraodon nigroviridis</name>
    <name type="common">Spotted green pufferfish</name>
    <name type="synonym">Chelonodon nigroviridis</name>
    <dbReference type="NCBI Taxonomy" id="99883"/>
    <lineage>
        <taxon>Eukaryota</taxon>
        <taxon>Metazoa</taxon>
        <taxon>Chordata</taxon>
        <taxon>Craniata</taxon>
        <taxon>Vertebrata</taxon>
        <taxon>Euteleostomi</taxon>
        <taxon>Actinopterygii</taxon>
        <taxon>Neopterygii</taxon>
        <taxon>Teleostei</taxon>
        <taxon>Neoteleostei</taxon>
        <taxon>Acanthomorphata</taxon>
        <taxon>Eupercaria</taxon>
        <taxon>Tetraodontiformes</taxon>
        <taxon>Tetradontoidea</taxon>
        <taxon>Tetraodontidae</taxon>
        <taxon>Tetraodon</taxon>
    </lineage>
</organism>
<reference evidence="1" key="1">
    <citation type="journal article" date="2004" name="Nature">
        <title>Genome duplication in the teleost fish Tetraodon nigroviridis reveals the early vertebrate proto-karyotype.</title>
        <authorList>
            <person name="Jaillon O."/>
            <person name="Aury J.-M."/>
            <person name="Brunet F."/>
            <person name="Petit J.-L."/>
            <person name="Stange-Thomann N."/>
            <person name="Mauceli E."/>
            <person name="Bouneau L."/>
            <person name="Fischer C."/>
            <person name="Ozouf-Costaz C."/>
            <person name="Bernot A."/>
            <person name="Nicaud S."/>
            <person name="Jaffe D."/>
            <person name="Fisher S."/>
            <person name="Lutfalla G."/>
            <person name="Dossat C."/>
            <person name="Segurens B."/>
            <person name="Dasilva C."/>
            <person name="Salanoubat M."/>
            <person name="Levy M."/>
            <person name="Boudet N."/>
            <person name="Castellano S."/>
            <person name="Anthouard V."/>
            <person name="Jubin C."/>
            <person name="Castelli V."/>
            <person name="Katinka M."/>
            <person name="Vacherie B."/>
            <person name="Biemont C."/>
            <person name="Skalli Z."/>
            <person name="Cattolico L."/>
            <person name="Poulain J."/>
            <person name="De Berardinis V."/>
            <person name="Cruaud C."/>
            <person name="Duprat S."/>
            <person name="Brottier P."/>
            <person name="Coutanceau J.-P."/>
            <person name="Gouzy J."/>
            <person name="Parra G."/>
            <person name="Lardier G."/>
            <person name="Chapple C."/>
            <person name="McKernan K.J."/>
            <person name="McEwan P."/>
            <person name="Bosak S."/>
            <person name="Kellis M."/>
            <person name="Volff J.-N."/>
            <person name="Guigo R."/>
            <person name="Zody M.C."/>
            <person name="Mesirov J."/>
            <person name="Lindblad-Toh K."/>
            <person name="Birren B."/>
            <person name="Nusbaum C."/>
            <person name="Kahn D."/>
            <person name="Robinson-Rechavi M."/>
            <person name="Laudet V."/>
            <person name="Schachter V."/>
            <person name="Quetier F."/>
            <person name="Saurin W."/>
            <person name="Scarpelli C."/>
            <person name="Wincker P."/>
            <person name="Lander E.S."/>
            <person name="Weissenbach J."/>
            <person name="Roest Crollius H."/>
        </authorList>
    </citation>
    <scope>NUCLEOTIDE SEQUENCE [LARGE SCALE GENOMIC DNA]</scope>
</reference>
<reference evidence="1" key="2">
    <citation type="submission" date="2004-02" db="EMBL/GenBank/DDBJ databases">
        <authorList>
            <consortium name="Genoscope"/>
            <consortium name="Whitehead Institute Centre for Genome Research"/>
        </authorList>
    </citation>
    <scope>NUCLEOTIDE SEQUENCE</scope>
</reference>
<sequence length="28" mass="3220">VLIYLDAHCEVGINWYAPLVAPISKDRY</sequence>
<feature type="non-terminal residue" evidence="1">
    <location>
        <position position="1"/>
    </location>
</feature>
<dbReference type="AlphaFoldDB" id="Q4RCA1"/>
<name>Q4RCA1_TETNG</name>
<proteinExistence type="predicted"/>
<gene>
    <name evidence="1" type="ORF">GSTENG00037326001</name>
</gene>
<dbReference type="InterPro" id="IPR029044">
    <property type="entry name" value="Nucleotide-diphossugar_trans"/>
</dbReference>
<protein>
    <submittedName>
        <fullName evidence="1">(spotted green pufferfish) hypothetical protein</fullName>
    </submittedName>
</protein>
<evidence type="ECO:0000313" key="1">
    <source>
        <dbReference type="EMBL" id="CAG13982.1"/>
    </source>
</evidence>
<feature type="non-terminal residue" evidence="1">
    <location>
        <position position="28"/>
    </location>
</feature>
<comment type="caution">
    <text evidence="1">The sequence shown here is derived from an EMBL/GenBank/DDBJ whole genome shotgun (WGS) entry which is preliminary data.</text>
</comment>
<dbReference type="Gene3D" id="3.90.550.10">
    <property type="entry name" value="Spore Coat Polysaccharide Biosynthesis Protein SpsA, Chain A"/>
    <property type="match status" value="1"/>
</dbReference>